<dbReference type="STRING" id="1121324.CLIT_11c00190"/>
<feature type="domain" description="Nucleoside phosphorylase" evidence="7">
    <location>
        <begin position="16"/>
        <end position="199"/>
    </location>
</feature>
<keyword evidence="9" id="KW-1185">Reference proteome</keyword>
<reference evidence="8 9" key="1">
    <citation type="submission" date="2014-03" db="EMBL/GenBank/DDBJ databases">
        <title>Genome sequence of Clostridium litorale W6, DSM 5388.</title>
        <authorList>
            <person name="Poehlein A."/>
            <person name="Jagirdar A."/>
            <person name="Khonsari B."/>
            <person name="Chibani C.M."/>
            <person name="Gutierrez Gutierrez D.A."/>
            <person name="Davydova E."/>
            <person name="Alghaithi H.S."/>
            <person name="Nair K.P."/>
            <person name="Dhamotharan K."/>
            <person name="Chandran L."/>
            <person name="G W."/>
            <person name="Daniel R."/>
        </authorList>
    </citation>
    <scope>NUCLEOTIDE SEQUENCE [LARGE SCALE GENOMIC DNA]</scope>
    <source>
        <strain evidence="8 9">W6</strain>
    </source>
</reference>
<dbReference type="InterPro" id="IPR000845">
    <property type="entry name" value="Nucleoside_phosphorylase_d"/>
</dbReference>
<dbReference type="CDD" id="cd17767">
    <property type="entry name" value="UP_EcUdp-like"/>
    <property type="match status" value="1"/>
</dbReference>
<name>A0A069RLB0_PEPLI</name>
<protein>
    <recommendedName>
        <fullName evidence="3">Uridine phosphorylase</fullName>
        <ecNumber evidence="2">2.4.2.3</ecNumber>
    </recommendedName>
</protein>
<sequence length="241" mass="26288">MIQPHIRCREEDVAEIVLLPGDPERVTRAAQYLDEYREVAFNREFKTVTGKYKGVPVSITSTGIGGASAAIALEELIACGAKKFIRIGSAGAVQKGIEIGDLIIVDAAVREDGASRMYVDSAYPAAADHELLESIRMNAQNMGIPFHVGVVRSHDSFYIDEEEQIMQMWSKKGVLASDMETAALFVVGRLRGVKVASILNNVVKYGEDVKEGIDLYVDSEKLASIGEENEIRLALEAAITI</sequence>
<evidence type="ECO:0000256" key="4">
    <source>
        <dbReference type="ARBA" id="ARBA00022676"/>
    </source>
</evidence>
<evidence type="ECO:0000256" key="5">
    <source>
        <dbReference type="ARBA" id="ARBA00022679"/>
    </source>
</evidence>
<evidence type="ECO:0000259" key="7">
    <source>
        <dbReference type="Pfam" id="PF01048"/>
    </source>
</evidence>
<dbReference type="EC" id="2.4.2.3" evidence="2"/>
<dbReference type="PANTHER" id="PTHR43691">
    <property type="entry name" value="URIDINE PHOSPHORYLASE"/>
    <property type="match status" value="1"/>
</dbReference>
<dbReference type="PROSITE" id="PS01232">
    <property type="entry name" value="PNP_UDP_1"/>
    <property type="match status" value="1"/>
</dbReference>
<organism evidence="8 9">
    <name type="scientific">Peptoclostridium litorale DSM 5388</name>
    <dbReference type="NCBI Taxonomy" id="1121324"/>
    <lineage>
        <taxon>Bacteria</taxon>
        <taxon>Bacillati</taxon>
        <taxon>Bacillota</taxon>
        <taxon>Clostridia</taxon>
        <taxon>Peptostreptococcales</taxon>
        <taxon>Peptoclostridiaceae</taxon>
        <taxon>Peptoclostridium</taxon>
    </lineage>
</organism>
<dbReference type="eggNOG" id="COG2820">
    <property type="taxonomic scope" value="Bacteria"/>
</dbReference>
<dbReference type="Proteomes" id="UP000027946">
    <property type="component" value="Unassembled WGS sequence"/>
</dbReference>
<dbReference type="RefSeq" id="WP_038264795.1">
    <property type="nucleotide sequence ID" value="NZ_FSRH01000002.1"/>
</dbReference>
<dbReference type="InterPro" id="IPR018016">
    <property type="entry name" value="Nucleoside_phosphorylase_CS"/>
</dbReference>
<evidence type="ECO:0000256" key="2">
    <source>
        <dbReference type="ARBA" id="ARBA00011888"/>
    </source>
</evidence>
<dbReference type="GO" id="GO:0009164">
    <property type="term" value="P:nucleoside catabolic process"/>
    <property type="evidence" value="ECO:0007669"/>
    <property type="project" value="UniProtKB-ARBA"/>
</dbReference>
<evidence type="ECO:0000256" key="3">
    <source>
        <dbReference type="ARBA" id="ARBA00021980"/>
    </source>
</evidence>
<dbReference type="AlphaFoldDB" id="A0A069RLB0"/>
<proteinExistence type="inferred from homology"/>
<dbReference type="OrthoDB" id="9772602at2"/>
<keyword evidence="4 8" id="KW-0328">Glycosyltransferase</keyword>
<dbReference type="GO" id="GO:0004850">
    <property type="term" value="F:uridine phosphorylase activity"/>
    <property type="evidence" value="ECO:0007669"/>
    <property type="project" value="UniProtKB-EC"/>
</dbReference>
<evidence type="ECO:0000256" key="6">
    <source>
        <dbReference type="ARBA" id="ARBA00048447"/>
    </source>
</evidence>
<evidence type="ECO:0000313" key="8">
    <source>
        <dbReference type="EMBL" id="KDR94992.1"/>
    </source>
</evidence>
<comment type="similarity">
    <text evidence="1">Belongs to the PNP/UDP phosphorylase family.</text>
</comment>
<accession>A0A069RLB0</accession>
<gene>
    <name evidence="8" type="primary">udp</name>
    <name evidence="8" type="ORF">CLIT_11c00190</name>
</gene>
<keyword evidence="5 8" id="KW-0808">Transferase</keyword>
<evidence type="ECO:0000313" key="9">
    <source>
        <dbReference type="Proteomes" id="UP000027946"/>
    </source>
</evidence>
<comment type="caution">
    <text evidence="8">The sequence shown here is derived from an EMBL/GenBank/DDBJ whole genome shotgun (WGS) entry which is preliminary data.</text>
</comment>
<comment type="catalytic activity">
    <reaction evidence="6">
        <text>uridine + phosphate = alpha-D-ribose 1-phosphate + uracil</text>
        <dbReference type="Rhea" id="RHEA:24388"/>
        <dbReference type="ChEBI" id="CHEBI:16704"/>
        <dbReference type="ChEBI" id="CHEBI:17568"/>
        <dbReference type="ChEBI" id="CHEBI:43474"/>
        <dbReference type="ChEBI" id="CHEBI:57720"/>
        <dbReference type="EC" id="2.4.2.3"/>
    </reaction>
</comment>
<dbReference type="Pfam" id="PF01048">
    <property type="entry name" value="PNP_UDP_1"/>
    <property type="match status" value="1"/>
</dbReference>
<evidence type="ECO:0000256" key="1">
    <source>
        <dbReference type="ARBA" id="ARBA00010456"/>
    </source>
</evidence>
<dbReference type="PANTHER" id="PTHR43691:SF11">
    <property type="entry name" value="FI09636P-RELATED"/>
    <property type="match status" value="1"/>
</dbReference>
<dbReference type="SUPFAM" id="SSF53167">
    <property type="entry name" value="Purine and uridine phosphorylases"/>
    <property type="match status" value="1"/>
</dbReference>
<dbReference type="EMBL" id="JJMM01000011">
    <property type="protein sequence ID" value="KDR94992.1"/>
    <property type="molecule type" value="Genomic_DNA"/>
</dbReference>
<dbReference type="InterPro" id="IPR035994">
    <property type="entry name" value="Nucleoside_phosphorylase_sf"/>
</dbReference>
<dbReference type="Gene3D" id="3.40.50.1580">
    <property type="entry name" value="Nucleoside phosphorylase domain"/>
    <property type="match status" value="1"/>
</dbReference>
<dbReference type="GO" id="GO:0005829">
    <property type="term" value="C:cytosol"/>
    <property type="evidence" value="ECO:0007669"/>
    <property type="project" value="TreeGrafter"/>
</dbReference>